<dbReference type="InterPro" id="IPR010290">
    <property type="entry name" value="TM_effector"/>
</dbReference>
<feature type="transmembrane region" description="Helical" evidence="7">
    <location>
        <begin position="234"/>
        <end position="257"/>
    </location>
</feature>
<dbReference type="PANTHER" id="PTHR23513:SF11">
    <property type="entry name" value="STAPHYLOFERRIN A TRANSPORTER"/>
    <property type="match status" value="1"/>
</dbReference>
<feature type="transmembrane region" description="Helical" evidence="7">
    <location>
        <begin position="136"/>
        <end position="159"/>
    </location>
</feature>
<gene>
    <name evidence="8" type="ORF">HQN59_10070</name>
</gene>
<dbReference type="RefSeq" id="WP_176068772.1">
    <property type="nucleotide sequence ID" value="NZ_JABWMJ010000004.1"/>
</dbReference>
<keyword evidence="4 7" id="KW-0812">Transmembrane</keyword>
<name>A0A7Y6TWJ0_9BURK</name>
<feature type="transmembrane region" description="Helical" evidence="7">
    <location>
        <begin position="297"/>
        <end position="317"/>
    </location>
</feature>
<dbReference type="AlphaFoldDB" id="A0A7Y6TWJ0"/>
<dbReference type="CDD" id="cd06173">
    <property type="entry name" value="MFS_MefA_like"/>
    <property type="match status" value="1"/>
</dbReference>
<keyword evidence="5 7" id="KW-1133">Transmembrane helix</keyword>
<proteinExistence type="predicted"/>
<feature type="transmembrane region" description="Helical" evidence="7">
    <location>
        <begin position="323"/>
        <end position="343"/>
    </location>
</feature>
<evidence type="ECO:0000256" key="3">
    <source>
        <dbReference type="ARBA" id="ARBA00022475"/>
    </source>
</evidence>
<feature type="transmembrane region" description="Helical" evidence="7">
    <location>
        <begin position="87"/>
        <end position="105"/>
    </location>
</feature>
<comment type="subcellular location">
    <subcellularLocation>
        <location evidence="1">Cell membrane</location>
        <topology evidence="1">Multi-pass membrane protein</topology>
    </subcellularLocation>
</comment>
<feature type="transmembrane region" description="Helical" evidence="7">
    <location>
        <begin position="55"/>
        <end position="75"/>
    </location>
</feature>
<sequence length="419" mass="43139">MQQAPSAGWAGRWFPALTEAAVGRYLIGQLVSVNGTWVIDITINLLVWRLTASPALLGAVNFLLFGPMVVVAPLAGLRLRSDNARRATLSILAVSLAIALALAALAATHALGTAAIAVLALLRGICSGLELPARQVLLAASVVNPALIGNAVAMNTVVFNVGRMLGPAIAAALFAALDATWGFAIGAATLVVMILCVASMPLPPIGTSSGAGAARGPGLRHAVRYVRADRIASLFMPTCALVGLFAGSLQTIVPALADRFGGAAAWAGWLFGASGFGSLCAGILLSTSLMPVALSRLQISMPWVVAAALIGVGFAPLPVVAMLWFFAMGFAFTFCAAGFNSGLQQRAPAELRGPLIGLYSMCFMGSLPLGHLLAGILAQRLGVRVTLLILGALMAAGAAAVFVPRWVSLRRVELNSERI</sequence>
<keyword evidence="2" id="KW-0813">Transport</keyword>
<dbReference type="GO" id="GO:0005886">
    <property type="term" value="C:plasma membrane"/>
    <property type="evidence" value="ECO:0007669"/>
    <property type="project" value="UniProtKB-SubCell"/>
</dbReference>
<keyword evidence="9" id="KW-1185">Reference proteome</keyword>
<dbReference type="PANTHER" id="PTHR23513">
    <property type="entry name" value="INTEGRAL MEMBRANE EFFLUX PROTEIN-RELATED"/>
    <property type="match status" value="1"/>
</dbReference>
<evidence type="ECO:0000256" key="1">
    <source>
        <dbReference type="ARBA" id="ARBA00004651"/>
    </source>
</evidence>
<evidence type="ECO:0000313" key="8">
    <source>
        <dbReference type="EMBL" id="NUZ06108.1"/>
    </source>
</evidence>
<organism evidence="8 9">
    <name type="scientific">Piscinibacter koreensis</name>
    <dbReference type="NCBI Taxonomy" id="2742824"/>
    <lineage>
        <taxon>Bacteria</taxon>
        <taxon>Pseudomonadati</taxon>
        <taxon>Pseudomonadota</taxon>
        <taxon>Betaproteobacteria</taxon>
        <taxon>Burkholderiales</taxon>
        <taxon>Sphaerotilaceae</taxon>
        <taxon>Piscinibacter</taxon>
    </lineage>
</organism>
<evidence type="ECO:0000256" key="6">
    <source>
        <dbReference type="ARBA" id="ARBA00023136"/>
    </source>
</evidence>
<keyword evidence="6 7" id="KW-0472">Membrane</keyword>
<dbReference type="EMBL" id="JABWMJ010000004">
    <property type="protein sequence ID" value="NUZ06108.1"/>
    <property type="molecule type" value="Genomic_DNA"/>
</dbReference>
<feature type="transmembrane region" description="Helical" evidence="7">
    <location>
        <begin position="383"/>
        <end position="403"/>
    </location>
</feature>
<evidence type="ECO:0000256" key="2">
    <source>
        <dbReference type="ARBA" id="ARBA00022448"/>
    </source>
</evidence>
<comment type="caution">
    <text evidence="8">The sequence shown here is derived from an EMBL/GenBank/DDBJ whole genome shotgun (WGS) entry which is preliminary data.</text>
</comment>
<evidence type="ECO:0000256" key="5">
    <source>
        <dbReference type="ARBA" id="ARBA00022989"/>
    </source>
</evidence>
<reference evidence="8 9" key="1">
    <citation type="submission" date="2020-06" db="EMBL/GenBank/DDBJ databases">
        <title>Schlegella sp. ID0723 isolated from air conditioner.</title>
        <authorList>
            <person name="Kim D.Y."/>
            <person name="Kim D.-U."/>
        </authorList>
    </citation>
    <scope>NUCLEOTIDE SEQUENCE [LARGE SCALE GENOMIC DNA]</scope>
    <source>
        <strain evidence="8 9">ID0723</strain>
    </source>
</reference>
<dbReference type="SUPFAM" id="SSF103473">
    <property type="entry name" value="MFS general substrate transporter"/>
    <property type="match status" value="1"/>
</dbReference>
<dbReference type="Gene3D" id="1.20.1250.20">
    <property type="entry name" value="MFS general substrate transporter like domains"/>
    <property type="match status" value="2"/>
</dbReference>
<keyword evidence="3" id="KW-1003">Cell membrane</keyword>
<feature type="transmembrane region" description="Helical" evidence="7">
    <location>
        <begin position="179"/>
        <end position="198"/>
    </location>
</feature>
<dbReference type="InterPro" id="IPR036259">
    <property type="entry name" value="MFS_trans_sf"/>
</dbReference>
<feature type="transmembrane region" description="Helical" evidence="7">
    <location>
        <begin position="263"/>
        <end position="285"/>
    </location>
</feature>
<protein>
    <submittedName>
        <fullName evidence="8">MFS transporter</fullName>
    </submittedName>
</protein>
<feature type="transmembrane region" description="Helical" evidence="7">
    <location>
        <begin position="355"/>
        <end position="377"/>
    </location>
</feature>
<dbReference type="Pfam" id="PF05977">
    <property type="entry name" value="MFS_3"/>
    <property type="match status" value="1"/>
</dbReference>
<evidence type="ECO:0000313" key="9">
    <source>
        <dbReference type="Proteomes" id="UP000529637"/>
    </source>
</evidence>
<accession>A0A7Y6TWJ0</accession>
<evidence type="ECO:0000256" key="7">
    <source>
        <dbReference type="SAM" id="Phobius"/>
    </source>
</evidence>
<dbReference type="Proteomes" id="UP000529637">
    <property type="component" value="Unassembled WGS sequence"/>
</dbReference>
<evidence type="ECO:0000256" key="4">
    <source>
        <dbReference type="ARBA" id="ARBA00022692"/>
    </source>
</evidence>